<evidence type="ECO:0000256" key="2">
    <source>
        <dbReference type="SAM" id="MobiDB-lite"/>
    </source>
</evidence>
<keyword evidence="1" id="KW-0175">Coiled coil</keyword>
<organism evidence="3 4">
    <name type="scientific">Niastella soli</name>
    <dbReference type="NCBI Taxonomy" id="2821487"/>
    <lineage>
        <taxon>Bacteria</taxon>
        <taxon>Pseudomonadati</taxon>
        <taxon>Bacteroidota</taxon>
        <taxon>Chitinophagia</taxon>
        <taxon>Chitinophagales</taxon>
        <taxon>Chitinophagaceae</taxon>
        <taxon>Niastella</taxon>
    </lineage>
</organism>
<comment type="caution">
    <text evidence="3">The sequence shown here is derived from an EMBL/GenBank/DDBJ whole genome shotgun (WGS) entry which is preliminary data.</text>
</comment>
<sequence length="641" mass="72257">MRFINPIEILNLQKAEVNNIDSAIIKKAKRILFADIDLSDDHHFEYKGTSLAKSDCEKAINELESNDKIEFYHFIANYSDLNDFLATGKENIFSSFRQESIYQLPEFINLISPWFSEQYDRALFKAYQNNNIDLLNKILSINPPVNHFDKDKLYKSLGATIKESINEIDQATRDIKNEESIYDETNIEEVLFLVQEKLDIDKINTLPQYFQSTRNQCATSIRNLSVNVFNTFNDANVALDLISYALDFDINGISKQSLTEDYNQLNAIKSRRDEEARHEPILRKYASLILDAKSKIEGLKNKTLTVSNLTTWISSKIDIAEVNALDSTFDEIRNQIALIFRAISVEVWNNYSDINAAIALITKAHSIDKLNQTTTQNLLEAKSQLNELKRKIDAKQQEIHKTGRTTKNTTSSSSSTSTTDNSGCLWLLGIAAIIGFISYLANSSNSPSSPSSYKSTDYSTPNNSNSYSPKTYDTSVTNVTPMYTEPIKTESPYKGNQLKDGASPLDGCFGKGRYAGQAWINFDNSNASDAIVCLVNVMTGTTIRNEYIKAGSSFKMTNVPSGTYYLKVYYGNDWNPKLENFCGTKGAFESDVHFSKSDNYSDRITVENSDYSYTTGSITLYTVANGNMSTKQTSESDFFYN</sequence>
<feature type="compositionally biased region" description="Low complexity" evidence="2">
    <location>
        <begin position="450"/>
        <end position="472"/>
    </location>
</feature>
<protein>
    <submittedName>
        <fullName evidence="3">Uncharacterized protein</fullName>
    </submittedName>
</protein>
<reference evidence="3 4" key="1">
    <citation type="submission" date="2021-03" db="EMBL/GenBank/DDBJ databases">
        <title>Assistant Professor.</title>
        <authorList>
            <person name="Huq M.A."/>
        </authorList>
    </citation>
    <scope>NUCLEOTIDE SEQUENCE [LARGE SCALE GENOMIC DNA]</scope>
    <source>
        <strain evidence="3 4">MAH-29</strain>
    </source>
</reference>
<dbReference type="EMBL" id="JAGHKO010000011">
    <property type="protein sequence ID" value="MBO9204208.1"/>
    <property type="molecule type" value="Genomic_DNA"/>
</dbReference>
<evidence type="ECO:0000313" key="3">
    <source>
        <dbReference type="EMBL" id="MBO9204208.1"/>
    </source>
</evidence>
<proteinExistence type="predicted"/>
<dbReference type="RefSeq" id="WP_209142550.1">
    <property type="nucleotide sequence ID" value="NZ_JAGHKO010000011.1"/>
</dbReference>
<evidence type="ECO:0000313" key="4">
    <source>
        <dbReference type="Proteomes" id="UP000677244"/>
    </source>
</evidence>
<evidence type="ECO:0000256" key="1">
    <source>
        <dbReference type="SAM" id="Coils"/>
    </source>
</evidence>
<dbReference type="Proteomes" id="UP000677244">
    <property type="component" value="Unassembled WGS sequence"/>
</dbReference>
<name>A0ABS3Z2F8_9BACT</name>
<gene>
    <name evidence="3" type="ORF">J7I42_28230</name>
</gene>
<feature type="region of interest" description="Disordered" evidence="2">
    <location>
        <begin position="396"/>
        <end position="420"/>
    </location>
</feature>
<feature type="compositionally biased region" description="Low complexity" evidence="2">
    <location>
        <begin position="405"/>
        <end position="420"/>
    </location>
</feature>
<feature type="coiled-coil region" evidence="1">
    <location>
        <begin position="161"/>
        <end position="188"/>
    </location>
</feature>
<accession>A0ABS3Z2F8</accession>
<keyword evidence="4" id="KW-1185">Reference proteome</keyword>
<feature type="region of interest" description="Disordered" evidence="2">
    <location>
        <begin position="450"/>
        <end position="473"/>
    </location>
</feature>